<feature type="domain" description="Rhodanese" evidence="7">
    <location>
        <begin position="86"/>
        <end position="112"/>
    </location>
</feature>
<dbReference type="VEuPathDB" id="CryptoDB:Cvel_22395"/>
<reference evidence="8" key="1">
    <citation type="submission" date="2014-11" db="EMBL/GenBank/DDBJ databases">
        <authorList>
            <person name="Otto D Thomas"/>
            <person name="Naeem Raeece"/>
        </authorList>
    </citation>
    <scope>NUCLEOTIDE SEQUENCE</scope>
</reference>
<comment type="similarity">
    <text evidence="1">Belongs to the protein-tyrosine phosphatase family. Non-receptor class dual specificity subfamily.</text>
</comment>
<evidence type="ECO:0000256" key="2">
    <source>
        <dbReference type="ARBA" id="ARBA00022801"/>
    </source>
</evidence>
<dbReference type="SUPFAM" id="SSF46565">
    <property type="entry name" value="Chaperone J-domain"/>
    <property type="match status" value="1"/>
</dbReference>
<evidence type="ECO:0000256" key="1">
    <source>
        <dbReference type="ARBA" id="ARBA00008601"/>
    </source>
</evidence>
<dbReference type="Gene3D" id="3.90.190.10">
    <property type="entry name" value="Protein tyrosine phosphatase superfamily"/>
    <property type="match status" value="1"/>
</dbReference>
<sequence>MKAEAERNFKELSEAYEVLSDPDRRASYDGGGHFSGGSTATAAEVFARFFGEDASEGEQEEPWVDGLDVECVGPERVFNLPLLEYFLVVDLRAPELFEESHIRTSFNVPASSGLSADPETTLLKLIDEHCDRLGPPERTSPVVLVIDAECASHVEGFVRLLWGLKSREGLDSFMSRLLNTCKAVWCVDFAKFHALFPAMCAATVGDSLSSIPHWIAPGLWLGSRAVRHTEESLSRFGITHMVVDGQQRERLPSVSYWVCNVKDEEGQDMRQCWEETVPFIQQAIEQAGQVMLSLFGRSRSASLVLFWMIRQWRVSDKVAARILRETCPLIDWRLCWPEQLAGVEATKQLQMGSAGGGVLVHEVMRSG</sequence>
<dbReference type="GO" id="GO:0004725">
    <property type="term" value="F:protein tyrosine phosphatase activity"/>
    <property type="evidence" value="ECO:0007669"/>
    <property type="project" value="TreeGrafter"/>
</dbReference>
<dbReference type="InterPro" id="IPR018253">
    <property type="entry name" value="DnaJ_domain_CS"/>
</dbReference>
<keyword evidence="2" id="KW-0378">Hydrolase</keyword>
<dbReference type="GO" id="GO:0004722">
    <property type="term" value="F:protein serine/threonine phosphatase activity"/>
    <property type="evidence" value="ECO:0007669"/>
    <property type="project" value="UniProtKB-EC"/>
</dbReference>
<dbReference type="InterPro" id="IPR029021">
    <property type="entry name" value="Prot-tyrosine_phosphatase-like"/>
</dbReference>
<dbReference type="Gene3D" id="3.40.250.10">
    <property type="entry name" value="Rhodanese-like domain"/>
    <property type="match status" value="1"/>
</dbReference>
<dbReference type="EMBL" id="CDMZ01001322">
    <property type="protein sequence ID" value="CEM30749.1"/>
    <property type="molecule type" value="Genomic_DNA"/>
</dbReference>
<dbReference type="InterPro" id="IPR036873">
    <property type="entry name" value="Rhodanese-like_dom_sf"/>
</dbReference>
<dbReference type="InterPro" id="IPR020422">
    <property type="entry name" value="TYR_PHOSPHATASE_DUAL_dom"/>
</dbReference>
<dbReference type="PANTHER" id="PTHR45948">
    <property type="entry name" value="DUAL SPECIFICITY PROTEIN PHOSPHATASE DDB_G0269404-RELATED"/>
    <property type="match status" value="1"/>
</dbReference>
<dbReference type="InterPro" id="IPR001763">
    <property type="entry name" value="Rhodanese-like_dom"/>
</dbReference>
<dbReference type="InterPro" id="IPR036869">
    <property type="entry name" value="J_dom_sf"/>
</dbReference>
<dbReference type="PRINTS" id="PR00625">
    <property type="entry name" value="JDOMAIN"/>
</dbReference>
<dbReference type="SUPFAM" id="SSF52799">
    <property type="entry name" value="(Phosphotyrosine protein) phosphatases II"/>
    <property type="match status" value="1"/>
</dbReference>
<organism evidence="8">
    <name type="scientific">Chromera velia CCMP2878</name>
    <dbReference type="NCBI Taxonomy" id="1169474"/>
    <lineage>
        <taxon>Eukaryota</taxon>
        <taxon>Sar</taxon>
        <taxon>Alveolata</taxon>
        <taxon>Colpodellida</taxon>
        <taxon>Chromeraceae</taxon>
        <taxon>Chromera</taxon>
    </lineage>
</organism>
<dbReference type="Gene3D" id="1.10.287.110">
    <property type="entry name" value="DnaJ domain"/>
    <property type="match status" value="1"/>
</dbReference>
<dbReference type="CDD" id="cd00158">
    <property type="entry name" value="RHOD"/>
    <property type="match status" value="1"/>
</dbReference>
<dbReference type="AlphaFoldDB" id="A0A0G4GL43"/>
<dbReference type="GO" id="GO:0007165">
    <property type="term" value="P:signal transduction"/>
    <property type="evidence" value="ECO:0007669"/>
    <property type="project" value="TreeGrafter"/>
</dbReference>
<dbReference type="CDD" id="cd14498">
    <property type="entry name" value="DSP"/>
    <property type="match status" value="1"/>
</dbReference>
<evidence type="ECO:0000313" key="8">
    <source>
        <dbReference type="EMBL" id="CEM30749.1"/>
    </source>
</evidence>
<evidence type="ECO:0000256" key="3">
    <source>
        <dbReference type="ARBA" id="ARBA00022912"/>
    </source>
</evidence>
<evidence type="ECO:0000259" key="7">
    <source>
        <dbReference type="PROSITE" id="PS50206"/>
    </source>
</evidence>
<feature type="domain" description="J" evidence="6">
    <location>
        <begin position="1"/>
        <end position="32"/>
    </location>
</feature>
<gene>
    <name evidence="8" type="ORF">Cvel_22395</name>
</gene>
<protein>
    <submittedName>
        <fullName evidence="8">Uncharacterized protein</fullName>
    </submittedName>
</protein>
<accession>A0A0G4GL43</accession>
<dbReference type="CDD" id="cd06257">
    <property type="entry name" value="DnaJ"/>
    <property type="match status" value="1"/>
</dbReference>
<dbReference type="SMART" id="SM00195">
    <property type="entry name" value="DSPc"/>
    <property type="match status" value="1"/>
</dbReference>
<evidence type="ECO:0000256" key="5">
    <source>
        <dbReference type="ARBA" id="ARBA00048336"/>
    </source>
</evidence>
<comment type="catalytic activity">
    <reaction evidence="4">
        <text>O-phospho-L-seryl-[protein] + H2O = L-seryl-[protein] + phosphate</text>
        <dbReference type="Rhea" id="RHEA:20629"/>
        <dbReference type="Rhea" id="RHEA-COMP:9863"/>
        <dbReference type="Rhea" id="RHEA-COMP:11604"/>
        <dbReference type="ChEBI" id="CHEBI:15377"/>
        <dbReference type="ChEBI" id="CHEBI:29999"/>
        <dbReference type="ChEBI" id="CHEBI:43474"/>
        <dbReference type="ChEBI" id="CHEBI:83421"/>
        <dbReference type="EC" id="3.1.3.16"/>
    </reaction>
</comment>
<dbReference type="GO" id="GO:0005829">
    <property type="term" value="C:cytosol"/>
    <property type="evidence" value="ECO:0007669"/>
    <property type="project" value="TreeGrafter"/>
</dbReference>
<dbReference type="PROSITE" id="PS50206">
    <property type="entry name" value="RHODANESE_3"/>
    <property type="match status" value="1"/>
</dbReference>
<proteinExistence type="inferred from homology"/>
<evidence type="ECO:0000259" key="6">
    <source>
        <dbReference type="PROSITE" id="PS50076"/>
    </source>
</evidence>
<dbReference type="InterPro" id="IPR001623">
    <property type="entry name" value="DnaJ_domain"/>
</dbReference>
<name>A0A0G4GL43_9ALVE</name>
<dbReference type="PROSITE" id="PS50076">
    <property type="entry name" value="DNAJ_2"/>
    <property type="match status" value="1"/>
</dbReference>
<dbReference type="Pfam" id="PF00226">
    <property type="entry name" value="DnaJ"/>
    <property type="match status" value="1"/>
</dbReference>
<dbReference type="PANTHER" id="PTHR45948:SF2">
    <property type="entry name" value="DUAL SPECIFICITY PROTEIN PHOSPHATASE"/>
    <property type="match status" value="1"/>
</dbReference>
<keyword evidence="3" id="KW-0904">Protein phosphatase</keyword>
<dbReference type="PROSITE" id="PS00636">
    <property type="entry name" value="DNAJ_1"/>
    <property type="match status" value="1"/>
</dbReference>
<dbReference type="SUPFAM" id="SSF52821">
    <property type="entry name" value="Rhodanese/Cell cycle control phosphatase"/>
    <property type="match status" value="1"/>
</dbReference>
<comment type="catalytic activity">
    <reaction evidence="5">
        <text>O-phospho-L-threonyl-[protein] + H2O = L-threonyl-[protein] + phosphate</text>
        <dbReference type="Rhea" id="RHEA:47004"/>
        <dbReference type="Rhea" id="RHEA-COMP:11060"/>
        <dbReference type="Rhea" id="RHEA-COMP:11605"/>
        <dbReference type="ChEBI" id="CHEBI:15377"/>
        <dbReference type="ChEBI" id="CHEBI:30013"/>
        <dbReference type="ChEBI" id="CHEBI:43474"/>
        <dbReference type="ChEBI" id="CHEBI:61977"/>
        <dbReference type="EC" id="3.1.3.16"/>
    </reaction>
</comment>
<evidence type="ECO:0000256" key="4">
    <source>
        <dbReference type="ARBA" id="ARBA00047761"/>
    </source>
</evidence>